<keyword evidence="6 9" id="KW-0234">DNA repair</keyword>
<dbReference type="OrthoDB" id="5349119at2759"/>
<keyword evidence="7 9" id="KW-0539">Nucleus</keyword>
<feature type="region of interest" description="Disordered" evidence="10">
    <location>
        <begin position="655"/>
        <end position="707"/>
    </location>
</feature>
<feature type="region of interest" description="Disordered" evidence="10">
    <location>
        <begin position="266"/>
        <end position="330"/>
    </location>
</feature>
<keyword evidence="4 9" id="KW-0227">DNA damage</keyword>
<dbReference type="InterPro" id="IPR027784">
    <property type="entry name" value="Slx4_ascomycetes"/>
</dbReference>
<dbReference type="CDD" id="cd22999">
    <property type="entry name" value="SAP_SLX4"/>
    <property type="match status" value="1"/>
</dbReference>
<evidence type="ECO:0000256" key="2">
    <source>
        <dbReference type="ARBA" id="ARBA00006661"/>
    </source>
</evidence>
<dbReference type="GO" id="GO:0006281">
    <property type="term" value="P:DNA repair"/>
    <property type="evidence" value="ECO:0007669"/>
    <property type="project" value="UniProtKB-UniRule"/>
</dbReference>
<feature type="region of interest" description="Disordered" evidence="10">
    <location>
        <begin position="358"/>
        <end position="396"/>
    </location>
</feature>
<feature type="compositionally biased region" description="Polar residues" evidence="10">
    <location>
        <begin position="266"/>
        <end position="281"/>
    </location>
</feature>
<protein>
    <recommendedName>
        <fullName evidence="8 9">Structure-specific endonuclease subunit SLX4</fullName>
    </recommendedName>
</protein>
<reference evidence="12" key="1">
    <citation type="journal article" date="2015" name="PLoS Genet.">
        <title>The dynamic genome and transcriptome of the human fungal pathogen Blastomyces and close relative Emmonsia.</title>
        <authorList>
            <person name="Munoz J.F."/>
            <person name="Gauthier G.M."/>
            <person name="Desjardins C.A."/>
            <person name="Gallo J.E."/>
            <person name="Holder J."/>
            <person name="Sullivan T.D."/>
            <person name="Marty A.J."/>
            <person name="Carmen J.C."/>
            <person name="Chen Z."/>
            <person name="Ding L."/>
            <person name="Gujja S."/>
            <person name="Magrini V."/>
            <person name="Misas E."/>
            <person name="Mitreva M."/>
            <person name="Priest M."/>
            <person name="Saif S."/>
            <person name="Whiston E.A."/>
            <person name="Young S."/>
            <person name="Zeng Q."/>
            <person name="Goldman W.E."/>
            <person name="Mardis E.R."/>
            <person name="Taylor J.W."/>
            <person name="McEwen J.G."/>
            <person name="Clay O.K."/>
            <person name="Klein B.S."/>
            <person name="Cuomo C.A."/>
        </authorList>
    </citation>
    <scope>NUCLEOTIDE SEQUENCE [LARGE SCALE GENOMIC DNA]</scope>
    <source>
        <strain evidence="12">UAMH 3008</strain>
    </source>
</reference>
<dbReference type="Pfam" id="PF09494">
    <property type="entry name" value="Slx4"/>
    <property type="match status" value="1"/>
</dbReference>
<dbReference type="AlphaFoldDB" id="A0A0G2J9G4"/>
<feature type="region of interest" description="Disordered" evidence="10">
    <location>
        <begin position="561"/>
        <end position="581"/>
    </location>
</feature>
<dbReference type="GO" id="GO:0006310">
    <property type="term" value="P:DNA recombination"/>
    <property type="evidence" value="ECO:0007669"/>
    <property type="project" value="UniProtKB-UniRule"/>
</dbReference>
<comment type="similarity">
    <text evidence="2 9">Belongs to the SLX4 family.</text>
</comment>
<evidence type="ECO:0000313" key="12">
    <source>
        <dbReference type="Proteomes" id="UP000034164"/>
    </source>
</evidence>
<comment type="subunit">
    <text evidence="9">Forms a heterodimer with SLX1.</text>
</comment>
<dbReference type="GO" id="GO:0017108">
    <property type="term" value="F:5'-flap endonuclease activity"/>
    <property type="evidence" value="ECO:0007669"/>
    <property type="project" value="InterPro"/>
</dbReference>
<feature type="compositionally biased region" description="Polar residues" evidence="10">
    <location>
        <begin position="664"/>
        <end position="687"/>
    </location>
</feature>
<comment type="subcellular location">
    <subcellularLocation>
        <location evidence="1 9">Nucleus</location>
    </subcellularLocation>
</comment>
<dbReference type="InterPro" id="IPR018574">
    <property type="entry name" value="Structure-sp_endonuc_su_Slx4"/>
</dbReference>
<evidence type="ECO:0000256" key="9">
    <source>
        <dbReference type="HAMAP-Rule" id="MF_03110"/>
    </source>
</evidence>
<name>A0A0G2J9G4_9EURO</name>
<accession>A0A0G2J9G4</accession>
<comment type="caution">
    <text evidence="11">The sequence shown here is derived from an EMBL/GenBank/DDBJ whole genome shotgun (WGS) entry which is preliminary data.</text>
</comment>
<proteinExistence type="inferred from homology"/>
<sequence length="870" mass="94504">MDNVAISSQSAPLPSHGRIFARSITPISVHSSPTAAEVIELSSPFSPPSPSTLLKIVSKTPSHRATNLQTDGEKTARHGVPRIRPMLGNSAGKENKSINGSRAKKKIIERPERRTGSPGNVTQTEIQIVNGDHLIVSPKRREKKGATAKRTKKPNCVADKKLHGRLSKPKATGSLEVEAKILPSKPCDDELPSVGNDTDKEWGWPQRGLQLEQATKRRLDWTPTKDTAISVVDLAGINSPSCGESLTRMHGAGALFSNYGFSGVLETSSGSKSEDSNSAPTTKRPMELQNFYNTIGIPTPTESRQSPATDDSQSTLPKQQRAKVKKPQKAKLTTITSYATAKYHVADETVDLDHIKILEPNKPKKKSTAKLPSGTKRVNPGRRKSNTSKNENEPPVFKVVPPLEAFKSFEGQELLFGTSSQLEHGDLEYQPKEIQDTANPPNNPNAAPRPVVPYKTSSQTNLGSNLFELSGSKNLWSAGARDLTGAVLEVDEVDLSEPLMAISASKAKSRCKPDNRDPPGRNVAHVENVPHTTTANICSSALVNGNEPSLEDDAVYKKKVEPTSVKSNPQPHSSTPHTTLERTLHDKPVFAGFTTSELAKKVAAYGFKSIKSREKMISLLEKCWETQTMSSNLAPKPNPRDDEAQSNAFFEGALSGLEGRPDSISRTSTQLPNKKGSAKSSTKPQEPTSFSFSNGGSTTTPKLPTKRSVSPCTILIDDDQLSDSVGEAVLLPPSHDSYGNSTSRTQRNVLEIYAPTTPMAIRSGKTSGSVTSSINLPSLSSQITEAIKSQPRTRVFNGLKQPTWYEKILMYDPIQLEDLAVWLNTDGFGRIGEDREVGPGVVREWCESKGVCCVWKKQTSVRSHCPPVAF</sequence>
<evidence type="ECO:0000256" key="10">
    <source>
        <dbReference type="SAM" id="MobiDB-lite"/>
    </source>
</evidence>
<feature type="compositionally biased region" description="Basic residues" evidence="10">
    <location>
        <begin position="320"/>
        <end position="329"/>
    </location>
</feature>
<evidence type="ECO:0000256" key="8">
    <source>
        <dbReference type="ARBA" id="ARBA00029496"/>
    </source>
</evidence>
<evidence type="ECO:0000256" key="7">
    <source>
        <dbReference type="ARBA" id="ARBA00023242"/>
    </source>
</evidence>
<gene>
    <name evidence="9" type="primary">SLX4</name>
    <name evidence="11" type="ORF">EMCG_01747</name>
</gene>
<evidence type="ECO:0000256" key="1">
    <source>
        <dbReference type="ARBA" id="ARBA00004123"/>
    </source>
</evidence>
<dbReference type="VEuPathDB" id="FungiDB:EMCG_01747"/>
<evidence type="ECO:0000313" key="11">
    <source>
        <dbReference type="EMBL" id="KKZ63936.1"/>
    </source>
</evidence>
<dbReference type="EMBL" id="LCZI01000889">
    <property type="protein sequence ID" value="KKZ63936.1"/>
    <property type="molecule type" value="Genomic_DNA"/>
</dbReference>
<feature type="region of interest" description="Disordered" evidence="10">
    <location>
        <begin position="83"/>
        <end position="103"/>
    </location>
</feature>
<keyword evidence="3 9" id="KW-0597">Phosphoprotein</keyword>
<feature type="compositionally biased region" description="Polar residues" evidence="10">
    <location>
        <begin position="300"/>
        <end position="318"/>
    </location>
</feature>
<evidence type="ECO:0000256" key="3">
    <source>
        <dbReference type="ARBA" id="ARBA00022553"/>
    </source>
</evidence>
<keyword evidence="5 9" id="KW-0233">DNA recombination</keyword>
<evidence type="ECO:0000256" key="6">
    <source>
        <dbReference type="ARBA" id="ARBA00023204"/>
    </source>
</evidence>
<comment type="PTM">
    <text evidence="9">Phosphorylated in response to DNA damage.</text>
</comment>
<feature type="compositionally biased region" description="Polar residues" evidence="10">
    <location>
        <begin position="564"/>
        <end position="578"/>
    </location>
</feature>
<dbReference type="HAMAP" id="MF_03110">
    <property type="entry name" value="Endonuc_su_Slx4"/>
    <property type="match status" value="1"/>
</dbReference>
<feature type="compositionally biased region" description="Low complexity" evidence="10">
    <location>
        <begin position="688"/>
        <end position="700"/>
    </location>
</feature>
<comment type="function">
    <text evidence="9">Regulatory subunit of the SLX1-SLX4 structure-specific endonuclease that resolves DNA secondary structures generated during DNA repair and recombination. Has endonuclease activity towards branched DNA substrates, introducing single-strand cuts in duplex DNA close to junctions with ss-DNA.</text>
</comment>
<dbReference type="GO" id="GO:0033557">
    <property type="term" value="C:Slx1-Slx4 complex"/>
    <property type="evidence" value="ECO:0007669"/>
    <property type="project" value="UniProtKB-UniRule"/>
</dbReference>
<organism evidence="11 12">
    <name type="scientific">[Emmonsia] crescens</name>
    <dbReference type="NCBI Taxonomy" id="73230"/>
    <lineage>
        <taxon>Eukaryota</taxon>
        <taxon>Fungi</taxon>
        <taxon>Dikarya</taxon>
        <taxon>Ascomycota</taxon>
        <taxon>Pezizomycotina</taxon>
        <taxon>Eurotiomycetes</taxon>
        <taxon>Eurotiomycetidae</taxon>
        <taxon>Onygenales</taxon>
        <taxon>Ajellomycetaceae</taxon>
        <taxon>Emergomyces</taxon>
    </lineage>
</organism>
<evidence type="ECO:0000256" key="5">
    <source>
        <dbReference type="ARBA" id="ARBA00023172"/>
    </source>
</evidence>
<dbReference type="GO" id="GO:0006260">
    <property type="term" value="P:DNA replication"/>
    <property type="evidence" value="ECO:0007669"/>
    <property type="project" value="InterPro"/>
</dbReference>
<dbReference type="Proteomes" id="UP000034164">
    <property type="component" value="Unassembled WGS sequence"/>
</dbReference>
<evidence type="ECO:0000256" key="4">
    <source>
        <dbReference type="ARBA" id="ARBA00022763"/>
    </source>
</evidence>